<name>A0ABD3PXP5_9STRA</name>
<keyword evidence="2" id="KW-0472">Membrane</keyword>
<organism evidence="3 4">
    <name type="scientific">Cyclotella cryptica</name>
    <dbReference type="NCBI Taxonomy" id="29204"/>
    <lineage>
        <taxon>Eukaryota</taxon>
        <taxon>Sar</taxon>
        <taxon>Stramenopiles</taxon>
        <taxon>Ochrophyta</taxon>
        <taxon>Bacillariophyta</taxon>
        <taxon>Coscinodiscophyceae</taxon>
        <taxon>Thalassiosirophycidae</taxon>
        <taxon>Stephanodiscales</taxon>
        <taxon>Stephanodiscaceae</taxon>
        <taxon>Cyclotella</taxon>
    </lineage>
</organism>
<reference evidence="3 4" key="1">
    <citation type="journal article" date="2020" name="G3 (Bethesda)">
        <title>Improved Reference Genome for Cyclotella cryptica CCMP332, a Model for Cell Wall Morphogenesis, Salinity Adaptation, and Lipid Production in Diatoms (Bacillariophyta).</title>
        <authorList>
            <person name="Roberts W.R."/>
            <person name="Downey K.M."/>
            <person name="Ruck E.C."/>
            <person name="Traller J.C."/>
            <person name="Alverson A.J."/>
        </authorList>
    </citation>
    <scope>NUCLEOTIDE SEQUENCE [LARGE SCALE GENOMIC DNA]</scope>
    <source>
        <strain evidence="3 4">CCMP332</strain>
    </source>
</reference>
<comment type="caution">
    <text evidence="3">The sequence shown here is derived from an EMBL/GenBank/DDBJ whole genome shotgun (WGS) entry which is preliminary data.</text>
</comment>
<sequence length="612" mass="67497">MRVPGFSPSVRPMAGYTETADDYNFVLILPEGINQSFNAGDCCGDAQELGIHDVDFLGHIQQLLSEEFDFVKPEYSYGIGWDNGGLLLTDASIESPHLFRAIVPIAGYATRAWVPSSVGTGIGIMMHHSLDDLVMRPSGCCEDPKMPVCESDHKTSSCDSVLASFDLWARKVNLCSSDMNEGVSSGMTTLLVGGGDDAFYSIEQEGGVTSMAYVSVSTEQDLEPSTALSVSEIPLSVTYKQDKLVCMTASSPSCVANSTLCLYKELGHFDGFVSTPFMGEQAMEFLARDACGTNKGSLTMLQKKAGSSDRITCECKENEYSGFFCLDHATGGGGQFEDSQLMKSSVSEISPTKIPISPLGVIGIFLLITLTALFMIRKYRMKRAIDVSSSIPDDMGTIYLPKRLSPYQDQFYQVRTNFETGNRSRGWRLWNTAELPSLPRRLSEDHLSDCDDKSYVSNEKPDVSQSDRSLKSLDDKDIQLLQFYRKRSSGADSIISVEMNQEDKATLDLDLELLQSYRRRQQKKQHYGDKDHNTSGDDNSCSSSVHSSKSINALDDYLFTDLFSGNKSLPDKKEIVDDADKAEETIGDGTEQETGVDPTDYIKSNLWDETTN</sequence>
<dbReference type="Proteomes" id="UP001516023">
    <property type="component" value="Unassembled WGS sequence"/>
</dbReference>
<dbReference type="Gene3D" id="3.40.50.1820">
    <property type="entry name" value="alpha/beta hydrolase"/>
    <property type="match status" value="1"/>
</dbReference>
<keyword evidence="4" id="KW-1185">Reference proteome</keyword>
<feature type="region of interest" description="Disordered" evidence="1">
    <location>
        <begin position="443"/>
        <end position="469"/>
    </location>
</feature>
<dbReference type="AlphaFoldDB" id="A0ABD3PXP5"/>
<feature type="compositionally biased region" description="Low complexity" evidence="1">
    <location>
        <begin position="536"/>
        <end position="546"/>
    </location>
</feature>
<keyword evidence="2" id="KW-0812">Transmembrane</keyword>
<evidence type="ECO:0000256" key="2">
    <source>
        <dbReference type="SAM" id="Phobius"/>
    </source>
</evidence>
<feature type="compositionally biased region" description="Basic and acidic residues" evidence="1">
    <location>
        <begin position="443"/>
        <end position="462"/>
    </location>
</feature>
<feature type="compositionally biased region" description="Basic and acidic residues" evidence="1">
    <location>
        <begin position="526"/>
        <end position="535"/>
    </location>
</feature>
<protein>
    <submittedName>
        <fullName evidence="3">Uncharacterized protein</fullName>
    </submittedName>
</protein>
<feature type="region of interest" description="Disordered" evidence="1">
    <location>
        <begin position="520"/>
        <end position="546"/>
    </location>
</feature>
<gene>
    <name evidence="3" type="ORF">HJC23_008424</name>
</gene>
<feature type="region of interest" description="Disordered" evidence="1">
    <location>
        <begin position="570"/>
        <end position="612"/>
    </location>
</feature>
<feature type="transmembrane region" description="Helical" evidence="2">
    <location>
        <begin position="356"/>
        <end position="376"/>
    </location>
</feature>
<dbReference type="InterPro" id="IPR029058">
    <property type="entry name" value="AB_hydrolase_fold"/>
</dbReference>
<accession>A0ABD3PXP5</accession>
<feature type="compositionally biased region" description="Basic and acidic residues" evidence="1">
    <location>
        <begin position="570"/>
        <end position="584"/>
    </location>
</feature>
<evidence type="ECO:0000313" key="3">
    <source>
        <dbReference type="EMBL" id="KAL3792502.1"/>
    </source>
</evidence>
<evidence type="ECO:0000256" key="1">
    <source>
        <dbReference type="SAM" id="MobiDB-lite"/>
    </source>
</evidence>
<proteinExistence type="predicted"/>
<dbReference type="EMBL" id="JABMIG020000101">
    <property type="protein sequence ID" value="KAL3792502.1"/>
    <property type="molecule type" value="Genomic_DNA"/>
</dbReference>
<keyword evidence="2" id="KW-1133">Transmembrane helix</keyword>
<dbReference type="SUPFAM" id="SSF53474">
    <property type="entry name" value="alpha/beta-Hydrolases"/>
    <property type="match status" value="1"/>
</dbReference>
<evidence type="ECO:0000313" key="4">
    <source>
        <dbReference type="Proteomes" id="UP001516023"/>
    </source>
</evidence>